<name>A0ABY5E6V1_9BACT</name>
<keyword evidence="2" id="KW-1185">Reference proteome</keyword>
<organism evidence="1 2">
    <name type="scientific">Arcobacter roscoffensis</name>
    <dbReference type="NCBI Taxonomy" id="2961520"/>
    <lineage>
        <taxon>Bacteria</taxon>
        <taxon>Pseudomonadati</taxon>
        <taxon>Campylobacterota</taxon>
        <taxon>Epsilonproteobacteria</taxon>
        <taxon>Campylobacterales</taxon>
        <taxon>Arcobacteraceae</taxon>
        <taxon>Arcobacter</taxon>
    </lineage>
</organism>
<accession>A0ABY5E6V1</accession>
<dbReference type="EMBL" id="CP100595">
    <property type="protein sequence ID" value="UTJ07239.1"/>
    <property type="molecule type" value="Genomic_DNA"/>
</dbReference>
<dbReference type="RefSeq" id="WP_254577417.1">
    <property type="nucleotide sequence ID" value="NZ_CP100595.1"/>
</dbReference>
<gene>
    <name evidence="1" type="ORF">NJU99_03880</name>
</gene>
<evidence type="ECO:0000313" key="1">
    <source>
        <dbReference type="EMBL" id="UTJ07239.1"/>
    </source>
</evidence>
<dbReference type="InterPro" id="IPR011051">
    <property type="entry name" value="RmlC_Cupin_sf"/>
</dbReference>
<dbReference type="Gene3D" id="2.60.120.10">
    <property type="entry name" value="Jelly Rolls"/>
    <property type="match status" value="1"/>
</dbReference>
<proteinExistence type="predicted"/>
<dbReference type="InterPro" id="IPR014710">
    <property type="entry name" value="RmlC-like_jellyroll"/>
</dbReference>
<reference evidence="1" key="1">
    <citation type="submission" date="2022-07" db="EMBL/GenBank/DDBJ databases">
        <title>Arcobacter roscoffensis sp. nov., a marine bacterium isolated from coastal seawater collected from Roscoff, France.</title>
        <authorList>
            <person name="Pascual J."/>
            <person name="Lepeaux C."/>
            <person name="Methner A."/>
            <person name="Overmann J."/>
        </authorList>
    </citation>
    <scope>NUCLEOTIDE SEQUENCE</scope>
    <source>
        <strain evidence="1">ARW1-2F2</strain>
    </source>
</reference>
<sequence length="113" mass="12968">MEKINIYDHLEYGEDKVKVSPMLETAFSKEIRIVFKKEQIMKDHKTPYPITVEIFEGSIDFGVGEKVYNLIKGDIVSLEGNIMHNLKANEDSIVRLTLSKSDSLLRVKNVLKL</sequence>
<dbReference type="Proteomes" id="UP001060012">
    <property type="component" value="Chromosome"/>
</dbReference>
<protein>
    <submittedName>
        <fullName evidence="1">Cupin</fullName>
    </submittedName>
</protein>
<dbReference type="PANTHER" id="PTHR37694:SF1">
    <property type="entry name" value="SLR8022 PROTEIN"/>
    <property type="match status" value="1"/>
</dbReference>
<dbReference type="SUPFAM" id="SSF51182">
    <property type="entry name" value="RmlC-like cupins"/>
    <property type="match status" value="1"/>
</dbReference>
<dbReference type="PANTHER" id="PTHR37694">
    <property type="entry name" value="SLR8022 PROTEIN"/>
    <property type="match status" value="1"/>
</dbReference>
<evidence type="ECO:0000313" key="2">
    <source>
        <dbReference type="Proteomes" id="UP001060012"/>
    </source>
</evidence>